<dbReference type="InterPro" id="IPR016181">
    <property type="entry name" value="Acyl_CoA_acyltransferase"/>
</dbReference>
<dbReference type="AlphaFoldDB" id="A0A4R6TNR8"/>
<dbReference type="CDD" id="cd04301">
    <property type="entry name" value="NAT_SF"/>
    <property type="match status" value="1"/>
</dbReference>
<keyword evidence="3" id="KW-1185">Reference proteome</keyword>
<dbReference type="OrthoDB" id="9790652at2"/>
<dbReference type="PROSITE" id="PS51186">
    <property type="entry name" value="GNAT"/>
    <property type="match status" value="1"/>
</dbReference>
<dbReference type="Pfam" id="PF00583">
    <property type="entry name" value="Acetyltransf_1"/>
    <property type="match status" value="1"/>
</dbReference>
<evidence type="ECO:0000313" key="2">
    <source>
        <dbReference type="EMBL" id="TDQ31245.1"/>
    </source>
</evidence>
<evidence type="ECO:0000259" key="1">
    <source>
        <dbReference type="PROSITE" id="PS51186"/>
    </source>
</evidence>
<dbReference type="InterPro" id="IPR000182">
    <property type="entry name" value="GNAT_dom"/>
</dbReference>
<dbReference type="GO" id="GO:0016747">
    <property type="term" value="F:acyltransferase activity, transferring groups other than amino-acyl groups"/>
    <property type="evidence" value="ECO:0007669"/>
    <property type="project" value="InterPro"/>
</dbReference>
<gene>
    <name evidence="2" type="ORF">CLV82_1951</name>
</gene>
<evidence type="ECO:0000313" key="3">
    <source>
        <dbReference type="Proteomes" id="UP000295468"/>
    </source>
</evidence>
<dbReference type="RefSeq" id="WP_133644082.1">
    <property type="nucleotide sequence ID" value="NZ_SNYI01000002.1"/>
</dbReference>
<dbReference type="EMBL" id="SNYI01000002">
    <property type="protein sequence ID" value="TDQ31245.1"/>
    <property type="molecule type" value="Genomic_DNA"/>
</dbReference>
<dbReference type="Proteomes" id="UP000295468">
    <property type="component" value="Unassembled WGS sequence"/>
</dbReference>
<proteinExistence type="predicted"/>
<reference evidence="2 3" key="1">
    <citation type="submission" date="2019-03" db="EMBL/GenBank/DDBJ databases">
        <title>Genomic Encyclopedia of Archaeal and Bacterial Type Strains, Phase II (KMG-II): from individual species to whole genera.</title>
        <authorList>
            <person name="Goeker M."/>
        </authorList>
    </citation>
    <scope>NUCLEOTIDE SEQUENCE [LARGE SCALE GENOMIC DNA]</scope>
    <source>
        <strain evidence="2 3">DSM 18435</strain>
    </source>
</reference>
<protein>
    <submittedName>
        <fullName evidence="2">Putative beta-lysine N-acetyltransferase</fullName>
    </submittedName>
</protein>
<sequence length="280" mass="31681">MGYDSMEKIDGALVHHGGGNRNLYVTLYQRESIDEVIDKMNHMAKELECDKIVGKVPEWGIEPFLAKGYQEEAKIPGLFEGTTTGYFLSQFLDPQRKHCEKREQKVIDSVKTIAKASVASSNTYKMSGNFQLRELSAQDSEAVTNLYKAAYLDYPYSSRFAKQVEDGFNKGASYWGIFEEDRLVETARMYIYPELGHAEISDFASHPNHRGQNLSYYLVEKMISIAREKELNSVCVLARATSYGRNITLSKLGFNCGGTLRNNTLIGSSLESVNVWYQQL</sequence>
<name>A0A4R6TNR8_9FLAO</name>
<dbReference type="SUPFAM" id="SSF55729">
    <property type="entry name" value="Acyl-CoA N-acyltransferases (Nat)"/>
    <property type="match status" value="1"/>
</dbReference>
<organism evidence="2 3">
    <name type="scientific">Zeaxanthinibacter enoshimensis</name>
    <dbReference type="NCBI Taxonomy" id="392009"/>
    <lineage>
        <taxon>Bacteria</taxon>
        <taxon>Pseudomonadati</taxon>
        <taxon>Bacteroidota</taxon>
        <taxon>Flavobacteriia</taxon>
        <taxon>Flavobacteriales</taxon>
        <taxon>Flavobacteriaceae</taxon>
        <taxon>Zeaxanthinibacter</taxon>
    </lineage>
</organism>
<accession>A0A4R6TNR8</accession>
<keyword evidence="2" id="KW-0808">Transferase</keyword>
<dbReference type="Gene3D" id="3.40.630.30">
    <property type="match status" value="1"/>
</dbReference>
<comment type="caution">
    <text evidence="2">The sequence shown here is derived from an EMBL/GenBank/DDBJ whole genome shotgun (WGS) entry which is preliminary data.</text>
</comment>
<feature type="domain" description="N-acetyltransferase" evidence="1">
    <location>
        <begin position="130"/>
        <end position="280"/>
    </location>
</feature>